<reference evidence="3 4" key="1">
    <citation type="submission" date="2016-07" db="EMBL/GenBank/DDBJ databases">
        <title>Pervasive Adenine N6-methylation of Active Genes in Fungi.</title>
        <authorList>
            <consortium name="DOE Joint Genome Institute"/>
            <person name="Mondo S.J."/>
            <person name="Dannebaum R.O."/>
            <person name="Kuo R.C."/>
            <person name="Labutti K."/>
            <person name="Haridas S."/>
            <person name="Kuo A."/>
            <person name="Salamov A."/>
            <person name="Ahrendt S.R."/>
            <person name="Lipzen A."/>
            <person name="Sullivan W."/>
            <person name="Andreopoulos W.B."/>
            <person name="Clum A."/>
            <person name="Lindquist E."/>
            <person name="Daum C."/>
            <person name="Ramamoorthy G.K."/>
            <person name="Gryganskyi A."/>
            <person name="Culley D."/>
            <person name="Magnuson J.K."/>
            <person name="James T.Y."/>
            <person name="O'Malley M.A."/>
            <person name="Stajich J.E."/>
            <person name="Spatafora J.W."/>
            <person name="Visel A."/>
            <person name="Grigoriev I.V."/>
        </authorList>
    </citation>
    <scope>NUCLEOTIDE SEQUENCE [LARGE SCALE GENOMIC DNA]</scope>
    <source>
        <strain evidence="3 4">NRRL 1336</strain>
    </source>
</reference>
<feature type="region of interest" description="Disordered" evidence="2">
    <location>
        <begin position="591"/>
        <end position="616"/>
    </location>
</feature>
<feature type="compositionally biased region" description="Low complexity" evidence="2">
    <location>
        <begin position="592"/>
        <end position="602"/>
    </location>
</feature>
<keyword evidence="1" id="KW-0539">Nucleus</keyword>
<dbReference type="PANTHER" id="PTHR46910:SF1">
    <property type="entry name" value="MISCELLANEOUS ZN(II)2CYS6 TRANSCRIPTION FACTOR (EUROFUNG)-RELATED"/>
    <property type="match status" value="1"/>
</dbReference>
<dbReference type="AlphaFoldDB" id="A0A1X2IQQ6"/>
<dbReference type="Proteomes" id="UP000193560">
    <property type="component" value="Unassembled WGS sequence"/>
</dbReference>
<name>A0A1X2IQQ6_9FUNG</name>
<protein>
    <recommendedName>
        <fullName evidence="5">Transcription factor domain-containing protein</fullName>
    </recommendedName>
</protein>
<evidence type="ECO:0000256" key="1">
    <source>
        <dbReference type="ARBA" id="ARBA00023242"/>
    </source>
</evidence>
<proteinExistence type="predicted"/>
<dbReference type="OrthoDB" id="2256548at2759"/>
<comment type="caution">
    <text evidence="3">The sequence shown here is derived from an EMBL/GenBank/DDBJ whole genome shotgun (WGS) entry which is preliminary data.</text>
</comment>
<dbReference type="GO" id="GO:0003700">
    <property type="term" value="F:DNA-binding transcription factor activity"/>
    <property type="evidence" value="ECO:0007669"/>
    <property type="project" value="InterPro"/>
</dbReference>
<accession>A0A1X2IQQ6</accession>
<sequence>MELVLGKHNGIVIKGKNPRRPRMRKEEERMLLESTLRLNQLAEDKAKLAAATGTMIQEQQQQQQKRHVMDMIKSDKWTVEERTPGEYTIILHNSHHLFHFIHTLSRSGWYHQQQTPGIYTMPPASSFNDDDDDDQLMVPAVRNSTAVLPYINFHGELYAKPIWKPRTHWSLFDTALPALLDDCIHYLLCCMNHYYPIRPKRVMIKWYSSLSDPSKDPLVLAIGLFWARHVFIHHFPSGLLTVKDNKIVEAVQCRLAEMVRDALSDCFDVPHIHHVYALSLCNMTNRIAKEQKALWHTVAVRMAITLCIRPCEHPTTEQAELESRVWWYLFHVDHFLLESGIIPTSLLTPASDDHDALLTLLRPMPCGLDEPDEARGALVWSHILKLWLIRRKLVKDIERDDITNEARAVALLQKVRSTMEQWQADLPPDLLLDASSFTGLEGPTVATEGCYVISMERCTNLSLLMRFFFPPTNGETVALTVWQRQAVMTVVECSIEFVRIRGTLVQFAPCQTWPGDLKRTVEMLISCMQFNDPEVVVRSQLCLMRALRVLRCYEEVQWRDDTCIETILRIEQALEAAGGAPSMPLEAIDPVQQQSHSSQPSSTNKKKNKASANNNKDGFMLFDRKLQPRNQYYQPPPAVDPQDQLSRMLVFEDISKFY</sequence>
<evidence type="ECO:0000313" key="4">
    <source>
        <dbReference type="Proteomes" id="UP000193560"/>
    </source>
</evidence>
<dbReference type="PANTHER" id="PTHR46910">
    <property type="entry name" value="TRANSCRIPTION FACTOR PDR1"/>
    <property type="match status" value="1"/>
</dbReference>
<gene>
    <name evidence="3" type="ORF">BCR42DRAFT_448901</name>
</gene>
<dbReference type="CDD" id="cd12148">
    <property type="entry name" value="fungal_TF_MHR"/>
    <property type="match status" value="1"/>
</dbReference>
<dbReference type="InterPro" id="IPR050987">
    <property type="entry name" value="AtrR-like"/>
</dbReference>
<organism evidence="3 4">
    <name type="scientific">Absidia repens</name>
    <dbReference type="NCBI Taxonomy" id="90262"/>
    <lineage>
        <taxon>Eukaryota</taxon>
        <taxon>Fungi</taxon>
        <taxon>Fungi incertae sedis</taxon>
        <taxon>Mucoromycota</taxon>
        <taxon>Mucoromycotina</taxon>
        <taxon>Mucoromycetes</taxon>
        <taxon>Mucorales</taxon>
        <taxon>Cunninghamellaceae</taxon>
        <taxon>Absidia</taxon>
    </lineage>
</organism>
<evidence type="ECO:0000313" key="3">
    <source>
        <dbReference type="EMBL" id="ORZ20619.1"/>
    </source>
</evidence>
<evidence type="ECO:0008006" key="5">
    <source>
        <dbReference type="Google" id="ProtNLM"/>
    </source>
</evidence>
<evidence type="ECO:0000256" key="2">
    <source>
        <dbReference type="SAM" id="MobiDB-lite"/>
    </source>
</evidence>
<dbReference type="EMBL" id="MCGE01000006">
    <property type="protein sequence ID" value="ORZ20619.1"/>
    <property type="molecule type" value="Genomic_DNA"/>
</dbReference>
<keyword evidence="4" id="KW-1185">Reference proteome</keyword>